<sequence>MVAIKTFFAALALSGVASALPRPKPDSAIGEEVAVSAPFGVLLSDTAELASQTAAEAAATQASQGAPPVEVASAPEMTQAPSYGGMSSDSYGSSYNQPQQYQPPPPPPPSYTPPSYGSGKSSWSSGSNYDDCVNQCIASFGNPPAQYMPTATSGYGGDSGGKSNGATHTVIVAPTQGVLRYIPFAVNASVGDTIKFMWGANNHTVTKGSALLPCNKTAEGPFASGIQLKDFVFTQVVNDTNPTYYYCAFPNHCQKGMFGIINPPSSAVAPTSVGSMMSSFIANNSDISAYASYTKDKTANNDQAARWGTNIDMGAMPEWSHQYVAENVLYTRNFLASNNEVLQGDGSIDLSSAGSTPLMIPQDISAALNNAAAPSASSASASSSSSSAAPSQTSKNGASSMTASRVLVGAAVAFVTFFAL</sequence>
<reference evidence="1 2" key="1">
    <citation type="journal article" date="2019" name="Nat. Ecol. Evol.">
        <title>Megaphylogeny resolves global patterns of mushroom evolution.</title>
        <authorList>
            <person name="Varga T."/>
            <person name="Krizsan K."/>
            <person name="Foldi C."/>
            <person name="Dima B."/>
            <person name="Sanchez-Garcia M."/>
            <person name="Sanchez-Ramirez S."/>
            <person name="Szollosi G.J."/>
            <person name="Szarkandi J.G."/>
            <person name="Papp V."/>
            <person name="Albert L."/>
            <person name="Andreopoulos W."/>
            <person name="Angelini C."/>
            <person name="Antonin V."/>
            <person name="Barry K.W."/>
            <person name="Bougher N.L."/>
            <person name="Buchanan P."/>
            <person name="Buyck B."/>
            <person name="Bense V."/>
            <person name="Catcheside P."/>
            <person name="Chovatia M."/>
            <person name="Cooper J."/>
            <person name="Damon W."/>
            <person name="Desjardin D."/>
            <person name="Finy P."/>
            <person name="Geml J."/>
            <person name="Haridas S."/>
            <person name="Hughes K."/>
            <person name="Justo A."/>
            <person name="Karasinski D."/>
            <person name="Kautmanova I."/>
            <person name="Kiss B."/>
            <person name="Kocsube S."/>
            <person name="Kotiranta H."/>
            <person name="LaButti K.M."/>
            <person name="Lechner B.E."/>
            <person name="Liimatainen K."/>
            <person name="Lipzen A."/>
            <person name="Lukacs Z."/>
            <person name="Mihaltcheva S."/>
            <person name="Morgado L.N."/>
            <person name="Niskanen T."/>
            <person name="Noordeloos M.E."/>
            <person name="Ohm R.A."/>
            <person name="Ortiz-Santana B."/>
            <person name="Ovrebo C."/>
            <person name="Racz N."/>
            <person name="Riley R."/>
            <person name="Savchenko A."/>
            <person name="Shiryaev A."/>
            <person name="Soop K."/>
            <person name="Spirin V."/>
            <person name="Szebenyi C."/>
            <person name="Tomsovsky M."/>
            <person name="Tulloss R.E."/>
            <person name="Uehling J."/>
            <person name="Grigoriev I.V."/>
            <person name="Vagvolgyi C."/>
            <person name="Papp T."/>
            <person name="Martin F.M."/>
            <person name="Miettinen O."/>
            <person name="Hibbett D.S."/>
            <person name="Nagy L.G."/>
        </authorList>
    </citation>
    <scope>NUCLEOTIDE SEQUENCE [LARGE SCALE GENOMIC DNA]</scope>
    <source>
        <strain evidence="1 2">NL-1719</strain>
    </source>
</reference>
<dbReference type="Proteomes" id="UP000308600">
    <property type="component" value="Unassembled WGS sequence"/>
</dbReference>
<organism evidence="1 2">
    <name type="scientific">Pluteus cervinus</name>
    <dbReference type="NCBI Taxonomy" id="181527"/>
    <lineage>
        <taxon>Eukaryota</taxon>
        <taxon>Fungi</taxon>
        <taxon>Dikarya</taxon>
        <taxon>Basidiomycota</taxon>
        <taxon>Agaricomycotina</taxon>
        <taxon>Agaricomycetes</taxon>
        <taxon>Agaricomycetidae</taxon>
        <taxon>Agaricales</taxon>
        <taxon>Pluteineae</taxon>
        <taxon>Pluteaceae</taxon>
        <taxon>Pluteus</taxon>
    </lineage>
</organism>
<name>A0ACD3BFY7_9AGAR</name>
<gene>
    <name evidence="1" type="ORF">BDN72DRAFT_755376</name>
</gene>
<proteinExistence type="predicted"/>
<keyword evidence="2" id="KW-1185">Reference proteome</keyword>
<evidence type="ECO:0000313" key="1">
    <source>
        <dbReference type="EMBL" id="TFK76487.1"/>
    </source>
</evidence>
<accession>A0ACD3BFY7</accession>
<evidence type="ECO:0000313" key="2">
    <source>
        <dbReference type="Proteomes" id="UP000308600"/>
    </source>
</evidence>
<protein>
    <submittedName>
        <fullName evidence="1">Uncharacterized protein</fullName>
    </submittedName>
</protein>
<dbReference type="EMBL" id="ML208260">
    <property type="protein sequence ID" value="TFK76487.1"/>
    <property type="molecule type" value="Genomic_DNA"/>
</dbReference>